<dbReference type="Gene3D" id="3.40.50.720">
    <property type="entry name" value="NAD(P)-binding Rossmann-like Domain"/>
    <property type="match status" value="1"/>
</dbReference>
<dbReference type="InterPro" id="IPR002347">
    <property type="entry name" value="SDR_fam"/>
</dbReference>
<gene>
    <name evidence="1" type="ORF">FCL40_02775</name>
</gene>
<sequence length="245" mass="26686">MPAGAESVSLELVIGAGGGLGQALVRQGMVLPQTRVIAISRTTPAPFTHPDLTWLSCDYSPAAMAAVAEQLRPSSAQVTRVTLCNGRLHDHELSPEKALEQVCESSLSRLMHSNTIVPMLWLTHLIPLLRDNPRVVVTVLSARVGSIGDNQLGGWYGYRASKAALNQLLQCCAIESARRAKGVKLVAYHPGTVDTPLSQPFQRRLRPGQLHSPELAARHLRQVTDDLVPDGTLSYLDWRGEPIPW</sequence>
<comment type="caution">
    <text evidence="1">The sequence shown here is derived from an EMBL/GenBank/DDBJ whole genome shotgun (WGS) entry which is preliminary data.</text>
</comment>
<keyword evidence="2" id="KW-1185">Reference proteome</keyword>
<dbReference type="Pfam" id="PF00106">
    <property type="entry name" value="adh_short"/>
    <property type="match status" value="1"/>
</dbReference>
<dbReference type="PANTHER" id="PTHR45458">
    <property type="entry name" value="SHORT-CHAIN DEHYDROGENASE/REDUCTASE SDR"/>
    <property type="match status" value="1"/>
</dbReference>
<dbReference type="InterPro" id="IPR036291">
    <property type="entry name" value="NAD(P)-bd_dom_sf"/>
</dbReference>
<organism evidence="1 2">
    <name type="scientific">Ferrimonas sediminicola</name>
    <dbReference type="NCBI Taxonomy" id="2569538"/>
    <lineage>
        <taxon>Bacteria</taxon>
        <taxon>Pseudomonadati</taxon>
        <taxon>Pseudomonadota</taxon>
        <taxon>Gammaproteobacteria</taxon>
        <taxon>Alteromonadales</taxon>
        <taxon>Ferrimonadaceae</taxon>
        <taxon>Ferrimonas</taxon>
    </lineage>
</organism>
<name>A0A4U1BJY5_9GAMM</name>
<reference evidence="1 2" key="1">
    <citation type="submission" date="2019-04" db="EMBL/GenBank/DDBJ databases">
        <authorList>
            <person name="Hwang J.C."/>
        </authorList>
    </citation>
    <scope>NUCLEOTIDE SEQUENCE [LARGE SCALE GENOMIC DNA]</scope>
    <source>
        <strain evidence="1 2">IMCC35001</strain>
    </source>
</reference>
<dbReference type="EMBL" id="SWCI01000001">
    <property type="protein sequence ID" value="TKB51495.1"/>
    <property type="molecule type" value="Genomic_DNA"/>
</dbReference>
<dbReference type="GO" id="GO:0016616">
    <property type="term" value="F:oxidoreductase activity, acting on the CH-OH group of donors, NAD or NADP as acceptor"/>
    <property type="evidence" value="ECO:0007669"/>
    <property type="project" value="TreeGrafter"/>
</dbReference>
<dbReference type="SUPFAM" id="SSF51735">
    <property type="entry name" value="NAD(P)-binding Rossmann-fold domains"/>
    <property type="match status" value="1"/>
</dbReference>
<proteinExistence type="predicted"/>
<dbReference type="PANTHER" id="PTHR45458:SF1">
    <property type="entry name" value="SHORT CHAIN DEHYDROGENASE"/>
    <property type="match status" value="1"/>
</dbReference>
<dbReference type="InterPro" id="IPR052184">
    <property type="entry name" value="SDR_enzymes"/>
</dbReference>
<evidence type="ECO:0000313" key="2">
    <source>
        <dbReference type="Proteomes" id="UP000305674"/>
    </source>
</evidence>
<dbReference type="Proteomes" id="UP000305674">
    <property type="component" value="Unassembled WGS sequence"/>
</dbReference>
<protein>
    <submittedName>
        <fullName evidence="1">SDR family NAD(P)-dependent oxidoreductase</fullName>
    </submittedName>
</protein>
<evidence type="ECO:0000313" key="1">
    <source>
        <dbReference type="EMBL" id="TKB51495.1"/>
    </source>
</evidence>
<dbReference type="PRINTS" id="PR00081">
    <property type="entry name" value="GDHRDH"/>
</dbReference>
<dbReference type="AlphaFoldDB" id="A0A4U1BJY5"/>
<accession>A0A4U1BJY5</accession>
<dbReference type="OrthoDB" id="9785826at2"/>